<reference evidence="1 2" key="1">
    <citation type="submission" date="2018-03" db="EMBL/GenBank/DDBJ databases">
        <title>Comparative analysis of microorganisms from saline springs in Andes Mountain Range, Colombia.</title>
        <authorList>
            <person name="Rubin E."/>
        </authorList>
    </citation>
    <scope>NUCLEOTIDE SEQUENCE [LARGE SCALE GENOMIC DNA]</scope>
    <source>
        <strain evidence="1 2">CG 23</strain>
    </source>
</reference>
<dbReference type="EMBL" id="PVTX01000003">
    <property type="protein sequence ID" value="PRZ08323.1"/>
    <property type="molecule type" value="Genomic_DNA"/>
</dbReference>
<dbReference type="Proteomes" id="UP000239895">
    <property type="component" value="Unassembled WGS sequence"/>
</dbReference>
<accession>A0ABX5EFY9</accession>
<protein>
    <submittedName>
        <fullName evidence="1">Uncharacterized protein</fullName>
    </submittedName>
</protein>
<comment type="caution">
    <text evidence="1">The sequence shown here is derived from an EMBL/GenBank/DDBJ whole genome shotgun (WGS) entry which is preliminary data.</text>
</comment>
<evidence type="ECO:0000313" key="2">
    <source>
        <dbReference type="Proteomes" id="UP000239895"/>
    </source>
</evidence>
<keyword evidence="2" id="KW-1185">Reference proteome</keyword>
<evidence type="ECO:0000313" key="1">
    <source>
        <dbReference type="EMBL" id="PRZ08323.1"/>
    </source>
</evidence>
<name>A0ABX5EFY9_9MICO</name>
<sequence length="264" mass="27852">MTDGLRAVGLVLLMVLGLLVLLVVLAVHDVLTPDDGDRRAADVGRQTVQELAADLEPGYAEPLDAENLAQRVVDESASGVTVLGWEGSSGTDEGAVVEVAIRAQVEGSQSGWFDAGSTAGRSLTCWRFTVHAGEHDGAATYEEIGCPDDLDRAPAPDPTPLPSLGPDAEATVLAALDELPPDATPADAESSLRSAFPEFVDVRAEREDDELVAAVGVMRSRDCVVGVRPDGDPAWRYSAFDRIQLEPGELGCAPGLYLRPITTH</sequence>
<proteinExistence type="predicted"/>
<organism evidence="1 2">
    <name type="scientific">Isoptericola halotolerans</name>
    <dbReference type="NCBI Taxonomy" id="300560"/>
    <lineage>
        <taxon>Bacteria</taxon>
        <taxon>Bacillati</taxon>
        <taxon>Actinomycetota</taxon>
        <taxon>Actinomycetes</taxon>
        <taxon>Micrococcales</taxon>
        <taxon>Promicromonosporaceae</taxon>
        <taxon>Isoptericola</taxon>
    </lineage>
</organism>
<gene>
    <name evidence="1" type="ORF">BCL65_103251</name>
</gene>